<evidence type="ECO:0000256" key="3">
    <source>
        <dbReference type="ARBA" id="ARBA00022989"/>
    </source>
</evidence>
<evidence type="ECO:0000256" key="2">
    <source>
        <dbReference type="ARBA" id="ARBA00022692"/>
    </source>
</evidence>
<keyword evidence="2 6" id="KW-0812">Transmembrane</keyword>
<organism evidence="7 8">
    <name type="scientific">Gnathostoma spinigerum</name>
    <dbReference type="NCBI Taxonomy" id="75299"/>
    <lineage>
        <taxon>Eukaryota</taxon>
        <taxon>Metazoa</taxon>
        <taxon>Ecdysozoa</taxon>
        <taxon>Nematoda</taxon>
        <taxon>Chromadorea</taxon>
        <taxon>Rhabditida</taxon>
        <taxon>Spirurina</taxon>
        <taxon>Gnathostomatomorpha</taxon>
        <taxon>Gnathostomatoidea</taxon>
        <taxon>Gnathostomatidae</taxon>
        <taxon>Gnathostoma</taxon>
    </lineage>
</organism>
<dbReference type="PANTHER" id="PTHR15371:SF0">
    <property type="entry name" value="SD19278P"/>
    <property type="match status" value="1"/>
</dbReference>
<dbReference type="EMBL" id="JBGFUD010006788">
    <property type="protein sequence ID" value="MFH4981212.1"/>
    <property type="molecule type" value="Genomic_DNA"/>
</dbReference>
<dbReference type="PANTHER" id="PTHR15371">
    <property type="entry name" value="TIM23"/>
    <property type="match status" value="1"/>
</dbReference>
<evidence type="ECO:0000256" key="5">
    <source>
        <dbReference type="SAM" id="MobiDB-lite"/>
    </source>
</evidence>
<name>A0ABD6EX11_9BILA</name>
<evidence type="ECO:0008006" key="9">
    <source>
        <dbReference type="Google" id="ProtNLM"/>
    </source>
</evidence>
<evidence type="ECO:0000313" key="7">
    <source>
        <dbReference type="EMBL" id="MFH4981212.1"/>
    </source>
</evidence>
<dbReference type="Proteomes" id="UP001608902">
    <property type="component" value="Unassembled WGS sequence"/>
</dbReference>
<reference evidence="7 8" key="1">
    <citation type="submission" date="2024-08" db="EMBL/GenBank/DDBJ databases">
        <title>Gnathostoma spinigerum genome.</title>
        <authorList>
            <person name="Gonzalez-Bertolin B."/>
            <person name="Monzon S."/>
            <person name="Zaballos A."/>
            <person name="Jimenez P."/>
            <person name="Dekumyoy P."/>
            <person name="Varona S."/>
            <person name="Cuesta I."/>
            <person name="Sumanam S."/>
            <person name="Adisakwattana P."/>
            <person name="Gasser R.B."/>
            <person name="Hernandez-Gonzalez A."/>
            <person name="Young N.D."/>
            <person name="Perteguer M.J."/>
        </authorList>
    </citation>
    <scope>NUCLEOTIDE SEQUENCE [LARGE SCALE GENOMIC DNA]</scope>
    <source>
        <strain evidence="7">AL3</strain>
        <tissue evidence="7">Liver</tissue>
    </source>
</reference>
<proteinExistence type="predicted"/>
<keyword evidence="3 6" id="KW-1133">Transmembrane helix</keyword>
<evidence type="ECO:0000256" key="4">
    <source>
        <dbReference type="ARBA" id="ARBA00023136"/>
    </source>
</evidence>
<dbReference type="GO" id="GO:0016020">
    <property type="term" value="C:membrane"/>
    <property type="evidence" value="ECO:0007669"/>
    <property type="project" value="UniProtKB-SubCell"/>
</dbReference>
<sequence>MSWLWGSSAAKAEPSTDIGGASDQSSSSFDGSHQDSGFDNRPVFALDQIKNAGIPFQMQMSPYLQIDPSVFKQSAPQYIMPDGGTTGKGKFEFALGHIGWAVGVGFFIGCARGFIPELFNPDTRMLRGKPWLTRVTNATVKYGSGYAQPAGAAVCMFSLVEIALRKLRPDDDFNSIAAGAITGALYRSAHGPRAIAVGAGVGLLLATLWVFGNADSRQRMKEMVQWNPI</sequence>
<comment type="caution">
    <text evidence="7">The sequence shown here is derived from an EMBL/GenBank/DDBJ whole genome shotgun (WGS) entry which is preliminary data.</text>
</comment>
<protein>
    <recommendedName>
        <fullName evidence="9">Mitochondrial import inner membrane translocase subunit TIM23</fullName>
    </recommendedName>
</protein>
<dbReference type="AlphaFoldDB" id="A0ABD6EX11"/>
<feature type="transmembrane region" description="Helical" evidence="6">
    <location>
        <begin position="194"/>
        <end position="211"/>
    </location>
</feature>
<gene>
    <name evidence="7" type="ORF">AB6A40_007921</name>
</gene>
<keyword evidence="8" id="KW-1185">Reference proteome</keyword>
<feature type="region of interest" description="Disordered" evidence="5">
    <location>
        <begin position="1"/>
        <end position="36"/>
    </location>
</feature>
<accession>A0ABD6EX11</accession>
<evidence type="ECO:0000256" key="6">
    <source>
        <dbReference type="SAM" id="Phobius"/>
    </source>
</evidence>
<keyword evidence="4 6" id="KW-0472">Membrane</keyword>
<dbReference type="Pfam" id="PF02466">
    <property type="entry name" value="Tim17"/>
    <property type="match status" value="1"/>
</dbReference>
<dbReference type="InterPro" id="IPR045238">
    <property type="entry name" value="Tim23-like"/>
</dbReference>
<feature type="transmembrane region" description="Helical" evidence="6">
    <location>
        <begin position="93"/>
        <end position="115"/>
    </location>
</feature>
<comment type="subcellular location">
    <subcellularLocation>
        <location evidence="1">Membrane</location>
        <topology evidence="1">Multi-pass membrane protein</topology>
    </subcellularLocation>
</comment>
<evidence type="ECO:0000313" key="8">
    <source>
        <dbReference type="Proteomes" id="UP001608902"/>
    </source>
</evidence>
<evidence type="ECO:0000256" key="1">
    <source>
        <dbReference type="ARBA" id="ARBA00004141"/>
    </source>
</evidence>
<feature type="compositionally biased region" description="Low complexity" evidence="5">
    <location>
        <begin position="19"/>
        <end position="31"/>
    </location>
</feature>